<evidence type="ECO:0000256" key="1">
    <source>
        <dbReference type="ARBA" id="ARBA00004141"/>
    </source>
</evidence>
<name>A0A8J2HTS3_9PLEO</name>
<protein>
    <submittedName>
        <fullName evidence="6">Uncharacterized protein</fullName>
    </submittedName>
</protein>
<dbReference type="InterPro" id="IPR002523">
    <property type="entry name" value="MgTranspt_CorA/ZnTranspt_ZntB"/>
</dbReference>
<reference evidence="6" key="1">
    <citation type="submission" date="2021-05" db="EMBL/GenBank/DDBJ databases">
        <authorList>
            <person name="Stam R."/>
        </authorList>
    </citation>
    <scope>NUCLEOTIDE SEQUENCE</scope>
    <source>
        <strain evidence="6">CS162</strain>
    </source>
</reference>
<keyword evidence="4 5" id="KW-0472">Membrane</keyword>
<accession>A0A8J2HTS3</accession>
<dbReference type="Pfam" id="PF01544">
    <property type="entry name" value="CorA"/>
    <property type="match status" value="1"/>
</dbReference>
<dbReference type="AlphaFoldDB" id="A0A8J2HTS3"/>
<evidence type="ECO:0000256" key="2">
    <source>
        <dbReference type="ARBA" id="ARBA00022692"/>
    </source>
</evidence>
<feature type="transmembrane region" description="Helical" evidence="5">
    <location>
        <begin position="168"/>
        <end position="191"/>
    </location>
</feature>
<dbReference type="RefSeq" id="XP_043165243.1">
    <property type="nucleotide sequence ID" value="XM_043309308.1"/>
</dbReference>
<proteinExistence type="predicted"/>
<dbReference type="InterPro" id="IPR045863">
    <property type="entry name" value="CorA_TM1_TM2"/>
</dbReference>
<keyword evidence="3 5" id="KW-1133">Transmembrane helix</keyword>
<keyword evidence="2 5" id="KW-0812">Transmembrane</keyword>
<dbReference type="SUPFAM" id="SSF144083">
    <property type="entry name" value="Magnesium transport protein CorA, transmembrane region"/>
    <property type="match status" value="1"/>
</dbReference>
<dbReference type="GO" id="GO:0016020">
    <property type="term" value="C:membrane"/>
    <property type="evidence" value="ECO:0007669"/>
    <property type="project" value="UniProtKB-SubCell"/>
</dbReference>
<dbReference type="Gene3D" id="1.20.58.340">
    <property type="entry name" value="Magnesium transport protein CorA, transmembrane region"/>
    <property type="match status" value="1"/>
</dbReference>
<dbReference type="GeneID" id="67013075"/>
<evidence type="ECO:0000313" key="6">
    <source>
        <dbReference type="EMBL" id="CAG5145434.1"/>
    </source>
</evidence>
<comment type="subcellular location">
    <subcellularLocation>
        <location evidence="1">Membrane</location>
        <topology evidence="1">Multi-pass membrane protein</topology>
    </subcellularLocation>
</comment>
<evidence type="ECO:0000256" key="4">
    <source>
        <dbReference type="ARBA" id="ARBA00023136"/>
    </source>
</evidence>
<gene>
    <name evidence="6" type="ORF">ALTATR162_LOCUS1710</name>
</gene>
<dbReference type="Proteomes" id="UP000676310">
    <property type="component" value="Unassembled WGS sequence"/>
</dbReference>
<feature type="transmembrane region" description="Helical" evidence="5">
    <location>
        <begin position="203"/>
        <end position="223"/>
    </location>
</feature>
<comment type="caution">
    <text evidence="6">The sequence shown here is derived from an EMBL/GenBank/DDBJ whole genome shotgun (WGS) entry which is preliminary data.</text>
</comment>
<dbReference type="GO" id="GO:0046873">
    <property type="term" value="F:metal ion transmembrane transporter activity"/>
    <property type="evidence" value="ECO:0007669"/>
    <property type="project" value="InterPro"/>
</dbReference>
<dbReference type="OrthoDB" id="3695578at2759"/>
<dbReference type="EMBL" id="CAJRGZ010000015">
    <property type="protein sequence ID" value="CAG5145434.1"/>
    <property type="molecule type" value="Genomic_DNA"/>
</dbReference>
<sequence length="244" mass="27668">MLVDKPYSSVRSAHQFQPRSATPSFLEETITALSTSPLESGVSIFELARHPIRIILAEWALYSLLMGQYVKHYEFSFETVKGLSSTEISSIMLDLHRWRRRGQRSVEKLMAMRSFVDEDGGPSKVLSRDIDFISQQIVQYRQSLESMVPMLMSMVQLMDSRRGMEETVYVKQLTHIALFFLPLSFVASLFSMNEGFAINSSGFKIYLAAALPLLALVLLASYLPKWVSSHSISMRSQGVESRHS</sequence>
<evidence type="ECO:0000313" key="7">
    <source>
        <dbReference type="Proteomes" id="UP000676310"/>
    </source>
</evidence>
<keyword evidence="7" id="KW-1185">Reference proteome</keyword>
<organism evidence="6 7">
    <name type="scientific">Alternaria atra</name>
    <dbReference type="NCBI Taxonomy" id="119953"/>
    <lineage>
        <taxon>Eukaryota</taxon>
        <taxon>Fungi</taxon>
        <taxon>Dikarya</taxon>
        <taxon>Ascomycota</taxon>
        <taxon>Pezizomycotina</taxon>
        <taxon>Dothideomycetes</taxon>
        <taxon>Pleosporomycetidae</taxon>
        <taxon>Pleosporales</taxon>
        <taxon>Pleosporineae</taxon>
        <taxon>Pleosporaceae</taxon>
        <taxon>Alternaria</taxon>
        <taxon>Alternaria sect. Ulocladioides</taxon>
    </lineage>
</organism>
<evidence type="ECO:0000256" key="3">
    <source>
        <dbReference type="ARBA" id="ARBA00022989"/>
    </source>
</evidence>
<evidence type="ECO:0000256" key="5">
    <source>
        <dbReference type="SAM" id="Phobius"/>
    </source>
</evidence>